<proteinExistence type="predicted"/>
<evidence type="ECO:0000313" key="2">
    <source>
        <dbReference type="Proteomes" id="UP001595892"/>
    </source>
</evidence>
<dbReference type="RefSeq" id="WP_377005828.1">
    <property type="nucleotide sequence ID" value="NZ_JBHSGG010000049.1"/>
</dbReference>
<reference evidence="2" key="1">
    <citation type="journal article" date="2019" name="Int. J. Syst. Evol. Microbiol.">
        <title>The Global Catalogue of Microorganisms (GCM) 10K type strain sequencing project: providing services to taxonomists for standard genome sequencing and annotation.</title>
        <authorList>
            <consortium name="The Broad Institute Genomics Platform"/>
            <consortium name="The Broad Institute Genome Sequencing Center for Infectious Disease"/>
            <person name="Wu L."/>
            <person name="Ma J."/>
        </authorList>
    </citation>
    <scope>NUCLEOTIDE SEQUENCE [LARGE SCALE GENOMIC DNA]</scope>
    <source>
        <strain evidence="2">CGMCC 1.13574</strain>
    </source>
</reference>
<accession>A0ABV9NN35</accession>
<comment type="caution">
    <text evidence="1">The sequence shown here is derived from an EMBL/GenBank/DDBJ whole genome shotgun (WGS) entry which is preliminary data.</text>
</comment>
<dbReference type="InterPro" id="IPR029058">
    <property type="entry name" value="AB_hydrolase_fold"/>
</dbReference>
<gene>
    <name evidence="1" type="ORF">ACFO3Q_16170</name>
</gene>
<dbReference type="EMBL" id="JBHSGG010000049">
    <property type="protein sequence ID" value="MFC4729706.1"/>
    <property type="molecule type" value="Genomic_DNA"/>
</dbReference>
<protein>
    <submittedName>
        <fullName evidence="1">Mbeg1-like protein</fullName>
    </submittedName>
</protein>
<organism evidence="1 2">
    <name type="scientific">Coralloluteibacterium thermophilum</name>
    <dbReference type="NCBI Taxonomy" id="2707049"/>
    <lineage>
        <taxon>Bacteria</taxon>
        <taxon>Pseudomonadati</taxon>
        <taxon>Pseudomonadota</taxon>
        <taxon>Gammaproteobacteria</taxon>
        <taxon>Lysobacterales</taxon>
        <taxon>Lysobacteraceae</taxon>
        <taxon>Coralloluteibacterium</taxon>
    </lineage>
</organism>
<dbReference type="Pfam" id="PF26363">
    <property type="entry name" value="Phospholipase-like"/>
    <property type="match status" value="1"/>
</dbReference>
<keyword evidence="2" id="KW-1185">Reference proteome</keyword>
<dbReference type="Proteomes" id="UP001595892">
    <property type="component" value="Unassembled WGS sequence"/>
</dbReference>
<dbReference type="Gene3D" id="3.40.50.1820">
    <property type="entry name" value="alpha/beta hydrolase"/>
    <property type="match status" value="1"/>
</dbReference>
<sequence length="597" mass="60463">MSSVNAVSPFVTPSLSAASSLFRAANQAAGWPQGDGGFSGRAAGTVPDRELDYAASLMANDVYAADNPQTEQALQEAGWTRLQPSEDGRHLVDADGNAIPIDPALLSTRNGFDAAIFQNDSGEYVVAFRGTDDWGLGPSGDGRHNALQGLGFESGQYSDAIALAQRAERVFGDGNVIVTGHSLGGGLASAAALATGATGITFNAAGLSDETLRSLGFNPNAVREAAADSGQIRRYVVDGEVLTGVQQDIPGLPFVGSPPEAVGRELRVARPEGSAFNPIDLHGGGGDGAPYVDALRDNRAWDPALRPTLPERVGSAVDDGLDAAGSGLGSVISGIGNGLERALVVGGQLVRIANPNPLSPLTSAILEATGRTASTVADGAAYLIDTGLGLAGDGLETVIGVGGNLLGDTAGNLGTLQFNQLSTGIRQGAELGGNVLGTLRETRDEIAQVAETAFARGDVVEGSARVAGHVLDAGIDTVGNVADTVIGTAGEGLRNTADFGGSMLRDVGDRLGIGDATRPLAEAVENAGSAIGDASARAGEWVSERADRLGNGAEAVLDAVGSGAQRAVDTVGNGVRRTGEAIGDGVRWLGQFNPFGR</sequence>
<evidence type="ECO:0000313" key="1">
    <source>
        <dbReference type="EMBL" id="MFC4729706.1"/>
    </source>
</evidence>
<name>A0ABV9NN35_9GAMM</name>
<dbReference type="SUPFAM" id="SSF53474">
    <property type="entry name" value="alpha/beta-Hydrolases"/>
    <property type="match status" value="1"/>
</dbReference>